<keyword evidence="5" id="KW-0963">Cytoplasm</keyword>
<dbReference type="SUPFAM" id="SSF47616">
    <property type="entry name" value="GST C-terminal domain-like"/>
    <property type="match status" value="1"/>
</dbReference>
<dbReference type="PROSITE" id="PS50404">
    <property type="entry name" value="GST_NTER"/>
    <property type="match status" value="1"/>
</dbReference>
<evidence type="ECO:0000259" key="8">
    <source>
        <dbReference type="PROSITE" id="PS50404"/>
    </source>
</evidence>
<comment type="subcellular location">
    <subcellularLocation>
        <location evidence="1">Cytoplasm</location>
    </subcellularLocation>
</comment>
<dbReference type="PANTHER" id="PTHR43917">
    <property type="match status" value="1"/>
</dbReference>
<dbReference type="CTD" id="393556"/>
<dbReference type="GeneID" id="105916512"/>
<comment type="subunit">
    <text evidence="3">Homodimer.</text>
</comment>
<dbReference type="SFLD" id="SFLDS00019">
    <property type="entry name" value="Glutathione_Transferase_(cytos"/>
    <property type="match status" value="1"/>
</dbReference>
<evidence type="ECO:0000313" key="11">
    <source>
        <dbReference type="Proteomes" id="UP000265000"/>
    </source>
</evidence>
<dbReference type="Ensembl" id="ENSFHET00000000299.1">
    <property type="protein sequence ID" value="ENSFHEP00000009554.1"/>
    <property type="gene ID" value="ENSFHEG00000010796.1"/>
</dbReference>
<evidence type="ECO:0000313" key="10">
    <source>
        <dbReference type="Ensembl" id="ENSFHEP00000009554.1"/>
    </source>
</evidence>
<evidence type="ECO:0000256" key="4">
    <source>
        <dbReference type="ARBA" id="ARBA00012452"/>
    </source>
</evidence>
<dbReference type="InterPro" id="IPR051369">
    <property type="entry name" value="GST_Theta"/>
</dbReference>
<evidence type="ECO:0000256" key="5">
    <source>
        <dbReference type="ARBA" id="ARBA00022490"/>
    </source>
</evidence>
<dbReference type="OrthoDB" id="422574at2759"/>
<dbReference type="InterPro" id="IPR036282">
    <property type="entry name" value="Glutathione-S-Trfase_C_sf"/>
</dbReference>
<dbReference type="FunFam" id="3.40.30.10:FF:000086">
    <property type="entry name" value="Glutathione S-transferase theta-1"/>
    <property type="match status" value="1"/>
</dbReference>
<accession>A0A3Q2PAF6</accession>
<dbReference type="CDD" id="cd03050">
    <property type="entry name" value="GST_N_Theta"/>
    <property type="match status" value="1"/>
</dbReference>
<dbReference type="InterPro" id="IPR036249">
    <property type="entry name" value="Thioredoxin-like_sf"/>
</dbReference>
<evidence type="ECO:0000256" key="6">
    <source>
        <dbReference type="ARBA" id="ARBA00022679"/>
    </source>
</evidence>
<dbReference type="EC" id="2.5.1.18" evidence="4"/>
<dbReference type="InterPro" id="IPR010987">
    <property type="entry name" value="Glutathione-S-Trfase_C-like"/>
</dbReference>
<dbReference type="InterPro" id="IPR004046">
    <property type="entry name" value="GST_C"/>
</dbReference>
<dbReference type="SUPFAM" id="SSF52833">
    <property type="entry name" value="Thioredoxin-like"/>
    <property type="match status" value="1"/>
</dbReference>
<dbReference type="PROSITE" id="PS50405">
    <property type="entry name" value="GST_CTER"/>
    <property type="match status" value="1"/>
</dbReference>
<dbReference type="Proteomes" id="UP000265000">
    <property type="component" value="Unplaced"/>
</dbReference>
<keyword evidence="6" id="KW-0808">Transferase</keyword>
<dbReference type="PANTHER" id="PTHR43917:SF9">
    <property type="entry name" value="GLUTATHIONE S-TRANSFERASE THETA-1"/>
    <property type="match status" value="1"/>
</dbReference>
<dbReference type="Pfam" id="PF02798">
    <property type="entry name" value="GST_N"/>
    <property type="match status" value="1"/>
</dbReference>
<dbReference type="GeneTree" id="ENSGT00940000163205"/>
<evidence type="ECO:0000256" key="7">
    <source>
        <dbReference type="ARBA" id="ARBA00047960"/>
    </source>
</evidence>
<evidence type="ECO:0000256" key="2">
    <source>
        <dbReference type="ARBA" id="ARBA00009899"/>
    </source>
</evidence>
<dbReference type="InterPro" id="IPR040079">
    <property type="entry name" value="Glutathione_S-Trfase"/>
</dbReference>
<evidence type="ECO:0000256" key="3">
    <source>
        <dbReference type="ARBA" id="ARBA00011738"/>
    </source>
</evidence>
<feature type="domain" description="GST N-terminal" evidence="8">
    <location>
        <begin position="1"/>
        <end position="82"/>
    </location>
</feature>
<evidence type="ECO:0000256" key="1">
    <source>
        <dbReference type="ARBA" id="ARBA00004496"/>
    </source>
</evidence>
<feature type="domain" description="GST C-terminal" evidence="9">
    <location>
        <begin position="88"/>
        <end position="224"/>
    </location>
</feature>
<dbReference type="SFLD" id="SFLDG00358">
    <property type="entry name" value="Main_(cytGST)"/>
    <property type="match status" value="1"/>
</dbReference>
<reference evidence="10" key="1">
    <citation type="submission" date="2025-08" db="UniProtKB">
        <authorList>
            <consortium name="Ensembl"/>
        </authorList>
    </citation>
    <scope>IDENTIFICATION</scope>
</reference>
<comment type="similarity">
    <text evidence="2">Belongs to the GST superfamily. Theta family.</text>
</comment>
<proteinExistence type="inferred from homology"/>
<comment type="catalytic activity">
    <reaction evidence="7">
        <text>RX + glutathione = an S-substituted glutathione + a halide anion + H(+)</text>
        <dbReference type="Rhea" id="RHEA:16437"/>
        <dbReference type="ChEBI" id="CHEBI:15378"/>
        <dbReference type="ChEBI" id="CHEBI:16042"/>
        <dbReference type="ChEBI" id="CHEBI:17792"/>
        <dbReference type="ChEBI" id="CHEBI:57925"/>
        <dbReference type="ChEBI" id="CHEBI:90779"/>
        <dbReference type="EC" id="2.5.1.18"/>
    </reaction>
</comment>
<dbReference type="InterPro" id="IPR040075">
    <property type="entry name" value="GST_N_Theta"/>
</dbReference>
<protein>
    <recommendedName>
        <fullName evidence="4">glutathione transferase</fullName>
        <ecNumber evidence="4">2.5.1.18</ecNumber>
    </recommendedName>
</protein>
<dbReference type="FunFam" id="1.20.1050.10:FF:000008">
    <property type="entry name" value="Glutathione S-transferase theta-1"/>
    <property type="match status" value="1"/>
</dbReference>
<sequence>MAVELYLDLFSQPCRSVFMFAKKNNIPFEFKKVSLMDGEHYGDDFGKISIIRKVPALRDGDFCLSESIAIMVYLAEKFQTPDFWYPADLQQRARVNEYLSWQHTAIRMQGSKMFWLRLMIPKMIGMEVPKEKMDGALEDLNNSLNLIEEKFLQDRPFIVGDQMSLADLVAIVEIMQPLGAGLDVFDGRPKLSAWRDRVRTFIGEELFDEAHQNILGAQEGMKQIDPSKLELFKPKILRLFL</sequence>
<dbReference type="STRING" id="8078.ENSFHEP00000009554"/>
<dbReference type="InterPro" id="IPR040077">
    <property type="entry name" value="GST_C_Theta"/>
</dbReference>
<name>A0A3Q2PAF6_FUNHE</name>
<dbReference type="InterPro" id="IPR004045">
    <property type="entry name" value="Glutathione_S-Trfase_N"/>
</dbReference>
<dbReference type="GO" id="GO:0004364">
    <property type="term" value="F:glutathione transferase activity"/>
    <property type="evidence" value="ECO:0007669"/>
    <property type="project" value="UniProtKB-EC"/>
</dbReference>
<reference evidence="10" key="2">
    <citation type="submission" date="2025-09" db="UniProtKB">
        <authorList>
            <consortium name="Ensembl"/>
        </authorList>
    </citation>
    <scope>IDENTIFICATION</scope>
</reference>
<dbReference type="Gene3D" id="1.20.1050.10">
    <property type="match status" value="1"/>
</dbReference>
<dbReference type="AlphaFoldDB" id="A0A3Q2PAF6"/>
<dbReference type="Gene3D" id="3.40.30.10">
    <property type="entry name" value="Glutaredoxin"/>
    <property type="match status" value="1"/>
</dbReference>
<dbReference type="Pfam" id="PF00043">
    <property type="entry name" value="GST_C"/>
    <property type="match status" value="1"/>
</dbReference>
<evidence type="ECO:0000259" key="9">
    <source>
        <dbReference type="PROSITE" id="PS50405"/>
    </source>
</evidence>
<keyword evidence="11" id="KW-1185">Reference proteome</keyword>
<dbReference type="SFLD" id="SFLDG01153">
    <property type="entry name" value="Main.4:_Theta-like"/>
    <property type="match status" value="1"/>
</dbReference>
<organism evidence="10 11">
    <name type="scientific">Fundulus heteroclitus</name>
    <name type="common">Killifish</name>
    <name type="synonym">Mummichog</name>
    <dbReference type="NCBI Taxonomy" id="8078"/>
    <lineage>
        <taxon>Eukaryota</taxon>
        <taxon>Metazoa</taxon>
        <taxon>Chordata</taxon>
        <taxon>Craniata</taxon>
        <taxon>Vertebrata</taxon>
        <taxon>Euteleostomi</taxon>
        <taxon>Actinopterygii</taxon>
        <taxon>Neopterygii</taxon>
        <taxon>Teleostei</taxon>
        <taxon>Neoteleostei</taxon>
        <taxon>Acanthomorphata</taxon>
        <taxon>Ovalentaria</taxon>
        <taxon>Atherinomorphae</taxon>
        <taxon>Cyprinodontiformes</taxon>
        <taxon>Fundulidae</taxon>
        <taxon>Fundulus</taxon>
    </lineage>
</organism>
<dbReference type="GO" id="GO:0005737">
    <property type="term" value="C:cytoplasm"/>
    <property type="evidence" value="ECO:0007669"/>
    <property type="project" value="UniProtKB-SubCell"/>
</dbReference>
<dbReference type="GO" id="GO:0006749">
    <property type="term" value="P:glutathione metabolic process"/>
    <property type="evidence" value="ECO:0007669"/>
    <property type="project" value="TreeGrafter"/>
</dbReference>
<dbReference type="CDD" id="cd03183">
    <property type="entry name" value="GST_C_Theta"/>
    <property type="match status" value="1"/>
</dbReference>